<evidence type="ECO:0000313" key="1">
    <source>
        <dbReference type="EMBL" id="KAK1365350.1"/>
    </source>
</evidence>
<dbReference type="EMBL" id="JAUIZM010000009">
    <property type="protein sequence ID" value="KAK1365350.1"/>
    <property type="molecule type" value="Genomic_DNA"/>
</dbReference>
<gene>
    <name evidence="1" type="ORF">POM88_040911</name>
</gene>
<keyword evidence="2" id="KW-1185">Reference proteome</keyword>
<dbReference type="AlphaFoldDB" id="A0AAD8HFQ1"/>
<dbReference type="Proteomes" id="UP001237642">
    <property type="component" value="Unassembled WGS sequence"/>
</dbReference>
<reference evidence="1" key="1">
    <citation type="submission" date="2023-02" db="EMBL/GenBank/DDBJ databases">
        <title>Genome of toxic invasive species Heracleum sosnowskyi carries increased number of genes despite the absence of recent whole-genome duplications.</title>
        <authorList>
            <person name="Schelkunov M."/>
            <person name="Shtratnikova V."/>
            <person name="Makarenko M."/>
            <person name="Klepikova A."/>
            <person name="Omelchenko D."/>
            <person name="Novikova G."/>
            <person name="Obukhova E."/>
            <person name="Bogdanov V."/>
            <person name="Penin A."/>
            <person name="Logacheva M."/>
        </authorList>
    </citation>
    <scope>NUCLEOTIDE SEQUENCE</scope>
    <source>
        <strain evidence="1">Hsosn_3</strain>
        <tissue evidence="1">Leaf</tissue>
    </source>
</reference>
<dbReference type="InterPro" id="IPR052035">
    <property type="entry name" value="ZnF_BED_domain_contain"/>
</dbReference>
<organism evidence="1 2">
    <name type="scientific">Heracleum sosnowskyi</name>
    <dbReference type="NCBI Taxonomy" id="360622"/>
    <lineage>
        <taxon>Eukaryota</taxon>
        <taxon>Viridiplantae</taxon>
        <taxon>Streptophyta</taxon>
        <taxon>Embryophyta</taxon>
        <taxon>Tracheophyta</taxon>
        <taxon>Spermatophyta</taxon>
        <taxon>Magnoliopsida</taxon>
        <taxon>eudicotyledons</taxon>
        <taxon>Gunneridae</taxon>
        <taxon>Pentapetalae</taxon>
        <taxon>asterids</taxon>
        <taxon>campanulids</taxon>
        <taxon>Apiales</taxon>
        <taxon>Apiaceae</taxon>
        <taxon>Apioideae</taxon>
        <taxon>apioid superclade</taxon>
        <taxon>Tordylieae</taxon>
        <taxon>Tordyliinae</taxon>
        <taxon>Heracleum</taxon>
    </lineage>
</organism>
<proteinExistence type="predicted"/>
<dbReference type="PANTHER" id="PTHR46481">
    <property type="entry name" value="ZINC FINGER BED DOMAIN-CONTAINING PROTEIN 4"/>
    <property type="match status" value="1"/>
</dbReference>
<accession>A0AAD8HFQ1</accession>
<protein>
    <submittedName>
        <fullName evidence="1">Uncharacterized protein</fullName>
    </submittedName>
</protein>
<dbReference type="PANTHER" id="PTHR46481:SF8">
    <property type="entry name" value="ZINC FINGER BED DOMAIN-CONTAINING PROTEIN RICESLEEPER 1-LIKE"/>
    <property type="match status" value="1"/>
</dbReference>
<name>A0AAD8HFQ1_9APIA</name>
<evidence type="ECO:0000313" key="2">
    <source>
        <dbReference type="Proteomes" id="UP001237642"/>
    </source>
</evidence>
<comment type="caution">
    <text evidence="1">The sequence shown here is derived from an EMBL/GenBank/DDBJ whole genome shotgun (WGS) entry which is preliminary data.</text>
</comment>
<reference evidence="1" key="2">
    <citation type="submission" date="2023-05" db="EMBL/GenBank/DDBJ databases">
        <authorList>
            <person name="Schelkunov M.I."/>
        </authorList>
    </citation>
    <scope>NUCLEOTIDE SEQUENCE</scope>
    <source>
        <strain evidence="1">Hsosn_3</strain>
        <tissue evidence="1">Leaf</tissue>
    </source>
</reference>
<sequence>MEGMDGLEEEIAFVEAIRTTVKFVHASPARLDTFKKCVEIEKIKSRSLKSMDVETRWNSTYHMFESSIEFEKAFERYKLKYVEWNIRRLCDRDVGKSSYITSRVKHTLGKLYRHYECKSIANRSYFSMDNKGASGGGGETEPTPSGLDMYAILKLERSKAYENDMMVEDSHDNNSELEIYLLDKSDS</sequence>